<evidence type="ECO:0008006" key="3">
    <source>
        <dbReference type="Google" id="ProtNLM"/>
    </source>
</evidence>
<name>B4SF45_PELPB</name>
<organism evidence="1 2">
    <name type="scientific">Pelodictyon phaeoclathratiforme (strain DSM 5477 / BU-1)</name>
    <dbReference type="NCBI Taxonomy" id="324925"/>
    <lineage>
        <taxon>Bacteria</taxon>
        <taxon>Pseudomonadati</taxon>
        <taxon>Chlorobiota</taxon>
        <taxon>Chlorobiia</taxon>
        <taxon>Chlorobiales</taxon>
        <taxon>Chlorobiaceae</taxon>
        <taxon>Chlorobium/Pelodictyon group</taxon>
        <taxon>Pelodictyon</taxon>
    </lineage>
</organism>
<reference evidence="1 2" key="1">
    <citation type="submission" date="2008-06" db="EMBL/GenBank/DDBJ databases">
        <title>Complete sequence of Pelodictyon phaeoclathratiforme BU-1.</title>
        <authorList>
            <consortium name="US DOE Joint Genome Institute"/>
            <person name="Lucas S."/>
            <person name="Copeland A."/>
            <person name="Lapidus A."/>
            <person name="Glavina del Rio T."/>
            <person name="Dalin E."/>
            <person name="Tice H."/>
            <person name="Bruce D."/>
            <person name="Goodwin L."/>
            <person name="Pitluck S."/>
            <person name="Schmutz J."/>
            <person name="Larimer F."/>
            <person name="Land M."/>
            <person name="Hauser L."/>
            <person name="Kyrpides N."/>
            <person name="Mikhailova N."/>
            <person name="Liu Z."/>
            <person name="Li T."/>
            <person name="Zhao F."/>
            <person name="Overmann J."/>
            <person name="Bryant D.A."/>
            <person name="Richardson P."/>
        </authorList>
    </citation>
    <scope>NUCLEOTIDE SEQUENCE [LARGE SCALE GENOMIC DNA]</scope>
    <source>
        <strain evidence="2">DSM 5477 / BU-1</strain>
    </source>
</reference>
<accession>B4SF45</accession>
<dbReference type="EMBL" id="CP001110">
    <property type="protein sequence ID" value="ACF43192.1"/>
    <property type="molecule type" value="Genomic_DNA"/>
</dbReference>
<dbReference type="Pfam" id="PF13711">
    <property type="entry name" value="DUF4160"/>
    <property type="match status" value="1"/>
</dbReference>
<protein>
    <recommendedName>
        <fullName evidence="3">Transcriptional regulator</fullName>
    </recommendedName>
</protein>
<gene>
    <name evidence="1" type="ordered locus">Ppha_0905</name>
</gene>
<evidence type="ECO:0000313" key="1">
    <source>
        <dbReference type="EMBL" id="ACF43192.1"/>
    </source>
</evidence>
<sequence length="75" mass="8640">MPRVAFFFGISIYMYMDDHEKPHCHAMYGDYAGSFSLESGDLSAGQMPTAQLRKIKNFILSNKEDLMIKWNELTT</sequence>
<dbReference type="KEGG" id="pph:Ppha_0905"/>
<dbReference type="HOGENOM" id="CLU_162083_0_0_10"/>
<dbReference type="AlphaFoldDB" id="B4SF45"/>
<dbReference type="RefSeq" id="WP_012507687.1">
    <property type="nucleotide sequence ID" value="NC_011060.1"/>
</dbReference>
<evidence type="ECO:0000313" key="2">
    <source>
        <dbReference type="Proteomes" id="UP000002724"/>
    </source>
</evidence>
<dbReference type="STRING" id="324925.Ppha_0905"/>
<proteinExistence type="predicted"/>
<dbReference type="Proteomes" id="UP000002724">
    <property type="component" value="Chromosome"/>
</dbReference>
<dbReference type="OrthoDB" id="122670at2"/>
<dbReference type="InterPro" id="IPR025427">
    <property type="entry name" value="DUF4160"/>
</dbReference>
<keyword evidence="2" id="KW-1185">Reference proteome</keyword>